<evidence type="ECO:0000313" key="5">
    <source>
        <dbReference type="EMBL" id="AWA29014.1"/>
    </source>
</evidence>
<evidence type="ECO:0000259" key="3">
    <source>
        <dbReference type="Pfam" id="PF18962"/>
    </source>
</evidence>
<evidence type="ECO:0000259" key="4">
    <source>
        <dbReference type="Pfam" id="PF24595"/>
    </source>
</evidence>
<dbReference type="OrthoDB" id="1110367at2"/>
<dbReference type="InterPro" id="IPR026444">
    <property type="entry name" value="Secre_tail"/>
</dbReference>
<name>A0A2S0RBR4_9FLAO</name>
<accession>A0A2S0RBR4</accession>
<sequence length="884" mass="94427">MQLPMKKHYLFLSLLSFCGLLSFAQPTAVNDNITVTEDSDIFAQVVSNDNFGPAGPHETNPLAVVQFPNHGTAMANTDDAQSLYIEYAPDMDFNGSDTFTYLIRDANGLTATATVTVTVIDDGTDVPVAADDFAVTQQGSPISIVVMTNDNTGSDALGSYITVTGTTLMGGTVTTDSAPDPISSAIDDTILYTPPANYNGEDSFTYTLHDGNGDTSTATVTVIVTPDTTPLIVPLAQDDFATTVEEMSVTIAVLVNDSFGSDGPGTVPVLTNPAFPDMTPMGGIISVNDNGTPDSSDDTITYQPNLDITGTDTFTYTITDSNGDTSTATVTVYINAEAGPPVAVDDAITTSINTPVEINALENDMGVAGGPFYDISIWVNPTHGIAEINENSSPSATDNTIIYTPESGFIGQDTFEYRIFGSNGVDYATVTVTVTNSGILLKAFFDVNGNGTQDSEEADFNLGQFHYEINNNGIAYDAASSTGSFYINETNLSNTYDLSYTVNSNLTAYYTVSTSYQDVTAASSWLSEFKFAVTGSSFADVGVQLVPTSAPRPGFLYTNTIIYHNNAAQTASGTVTFNHGTAVSVNSVSQAGITNTANGFTFDFTNLAPFETRFIYVTMQVPAIPDIALGDLVINTVSVSAAGDDVMANDTSAVTQAVVGSYDPNDITEAHGRKIVHAEFTSDDYLTYTIRFENTGTANAENIRVENTLDAQLDEDTIEMVDASDNYTMERAGSNLVWDFVDVQLPPSEENTQIGHGYIVYRIKPKPGYAIGDIIANTAEIYFDFNPAITTNTFETEFTAPLSVDGIEGNTFSLYPNPVKDKLNINSRQNIQTLTVYNLLGQPVLEKRIDAVSGTLDTSGLEGGVYLVRVISAEAEKTIRIIKN</sequence>
<reference evidence="5 6" key="1">
    <citation type="submission" date="2018-04" db="EMBL/GenBank/DDBJ databases">
        <title>Genome sequencing of Flavobacterium sp. HYN0048.</title>
        <authorList>
            <person name="Yi H."/>
            <person name="Baek C."/>
        </authorList>
    </citation>
    <scope>NUCLEOTIDE SEQUENCE [LARGE SCALE GENOMIC DNA]</scope>
    <source>
        <strain evidence="5 6">HYN0048</strain>
    </source>
</reference>
<dbReference type="Pfam" id="PF18962">
    <property type="entry name" value="Por_Secre_tail"/>
    <property type="match status" value="1"/>
</dbReference>
<dbReference type="Pfam" id="PF17963">
    <property type="entry name" value="Big_9"/>
    <property type="match status" value="4"/>
</dbReference>
<dbReference type="NCBIfam" id="TIGR04183">
    <property type="entry name" value="Por_Secre_tail"/>
    <property type="match status" value="1"/>
</dbReference>
<feature type="domain" description="Secretion system C-terminal sorting" evidence="3">
    <location>
        <begin position="814"/>
        <end position="879"/>
    </location>
</feature>
<keyword evidence="6" id="KW-1185">Reference proteome</keyword>
<dbReference type="Gene3D" id="2.60.40.3440">
    <property type="match status" value="4"/>
</dbReference>
<feature type="domain" description="DUF7619" evidence="4">
    <location>
        <begin position="663"/>
        <end position="797"/>
    </location>
</feature>
<dbReference type="AlphaFoldDB" id="A0A2S0RBR4"/>
<dbReference type="EMBL" id="CP028811">
    <property type="protein sequence ID" value="AWA29014.1"/>
    <property type="molecule type" value="Genomic_DNA"/>
</dbReference>
<evidence type="ECO:0000313" key="6">
    <source>
        <dbReference type="Proteomes" id="UP000244193"/>
    </source>
</evidence>
<evidence type="ECO:0000256" key="1">
    <source>
        <dbReference type="ARBA" id="ARBA00022729"/>
    </source>
</evidence>
<feature type="signal peptide" evidence="2">
    <location>
        <begin position="1"/>
        <end position="24"/>
    </location>
</feature>
<dbReference type="NCBIfam" id="NF012211">
    <property type="entry name" value="tand_rpt_95"/>
    <property type="match status" value="3"/>
</dbReference>
<dbReference type="Proteomes" id="UP000244193">
    <property type="component" value="Chromosome"/>
</dbReference>
<organism evidence="5 6">
    <name type="scientific">Flavobacterium magnum</name>
    <dbReference type="NCBI Taxonomy" id="2162713"/>
    <lineage>
        <taxon>Bacteria</taxon>
        <taxon>Pseudomonadati</taxon>
        <taxon>Bacteroidota</taxon>
        <taxon>Flavobacteriia</taxon>
        <taxon>Flavobacteriales</taxon>
        <taxon>Flavobacteriaceae</taxon>
        <taxon>Flavobacterium</taxon>
    </lineage>
</organism>
<feature type="chain" id="PRO_5015490549" evidence="2">
    <location>
        <begin position="25"/>
        <end position="884"/>
    </location>
</feature>
<proteinExistence type="predicted"/>
<keyword evidence="1 2" id="KW-0732">Signal</keyword>
<protein>
    <submittedName>
        <fullName evidence="5">Uncharacterized protein</fullName>
    </submittedName>
</protein>
<gene>
    <name evidence="5" type="ORF">HYN48_02310</name>
</gene>
<dbReference type="InterPro" id="IPR055353">
    <property type="entry name" value="DUF7619"/>
</dbReference>
<dbReference type="KEGG" id="fmg:HYN48_02310"/>
<dbReference type="NCBIfam" id="TIGR01451">
    <property type="entry name" value="B_ant_repeat"/>
    <property type="match status" value="1"/>
</dbReference>
<dbReference type="Pfam" id="PF24595">
    <property type="entry name" value="DUF7619"/>
    <property type="match status" value="1"/>
</dbReference>
<evidence type="ECO:0000256" key="2">
    <source>
        <dbReference type="SAM" id="SignalP"/>
    </source>
</evidence>
<dbReference type="InterPro" id="IPR047589">
    <property type="entry name" value="DUF11_rpt"/>
</dbReference>